<gene>
    <name evidence="2" type="ORF">SAMN05421812_12462</name>
</gene>
<keyword evidence="1" id="KW-0472">Membrane</keyword>
<dbReference type="RefSeq" id="WP_089255294.1">
    <property type="nucleotide sequence ID" value="NZ_FZPH01000024.1"/>
</dbReference>
<dbReference type="EMBL" id="FZPH01000024">
    <property type="protein sequence ID" value="SNT65613.1"/>
    <property type="molecule type" value="Genomic_DNA"/>
</dbReference>
<dbReference type="Proteomes" id="UP000198362">
    <property type="component" value="Unassembled WGS sequence"/>
</dbReference>
<evidence type="ECO:0000313" key="2">
    <source>
        <dbReference type="EMBL" id="SNT65613.1"/>
    </source>
</evidence>
<reference evidence="2 3" key="1">
    <citation type="submission" date="2017-06" db="EMBL/GenBank/DDBJ databases">
        <authorList>
            <person name="Kim H.J."/>
            <person name="Triplett B.A."/>
        </authorList>
    </citation>
    <scope>NUCLEOTIDE SEQUENCE [LARGE SCALE GENOMIC DNA]</scope>
    <source>
        <strain evidence="2 3">CGMCC 4.5593</strain>
    </source>
</reference>
<feature type="transmembrane region" description="Helical" evidence="1">
    <location>
        <begin position="38"/>
        <end position="58"/>
    </location>
</feature>
<name>A0A239PF45_9ACTN</name>
<protein>
    <recommendedName>
        <fullName evidence="4">Tat (Twin-arginine translocation) pathway signal sequence</fullName>
    </recommendedName>
</protein>
<accession>A0A239PF45</accession>
<proteinExistence type="predicted"/>
<dbReference type="OrthoDB" id="3385423at2"/>
<organism evidence="2 3">
    <name type="scientific">Asanoa hainanensis</name>
    <dbReference type="NCBI Taxonomy" id="560556"/>
    <lineage>
        <taxon>Bacteria</taxon>
        <taxon>Bacillati</taxon>
        <taxon>Actinomycetota</taxon>
        <taxon>Actinomycetes</taxon>
        <taxon>Micromonosporales</taxon>
        <taxon>Micromonosporaceae</taxon>
        <taxon>Asanoa</taxon>
    </lineage>
</organism>
<evidence type="ECO:0000256" key="1">
    <source>
        <dbReference type="SAM" id="Phobius"/>
    </source>
</evidence>
<keyword evidence="1" id="KW-0812">Transmembrane</keyword>
<sequence length="202" mass="22053">MNDDDVLDAVKQTLSGVRMDRPIEAIERRGRARRRRSALVKLAAGGGAAALVAFALTLPASTDRSEPSPTAKTTLAPEAFTLVQQQDKTVKLTLHYKQILDPVALQRALADAGVPAVVQTRGVCFPTRTELPKAEQVMRTEQINFEDGSPREVALVISPDLMPENSRIYFSVFGPLRDGGFAKATHFLVSDSDPMVCKRVPR</sequence>
<keyword evidence="1" id="KW-1133">Transmembrane helix</keyword>
<dbReference type="AlphaFoldDB" id="A0A239PF45"/>
<keyword evidence="3" id="KW-1185">Reference proteome</keyword>
<evidence type="ECO:0008006" key="4">
    <source>
        <dbReference type="Google" id="ProtNLM"/>
    </source>
</evidence>
<evidence type="ECO:0000313" key="3">
    <source>
        <dbReference type="Proteomes" id="UP000198362"/>
    </source>
</evidence>